<organism evidence="19 20">
    <name type="scientific">Candidatus Uhrbacteria bacterium CG_4_9_14_3_um_filter_50_9</name>
    <dbReference type="NCBI Taxonomy" id="1975035"/>
    <lineage>
        <taxon>Bacteria</taxon>
        <taxon>Candidatus Uhriibacteriota</taxon>
    </lineage>
</organism>
<dbReference type="SUPFAM" id="SSF52540">
    <property type="entry name" value="P-loop containing nucleoside triphosphate hydrolases"/>
    <property type="match status" value="2"/>
</dbReference>
<evidence type="ECO:0000256" key="3">
    <source>
        <dbReference type="ARBA" id="ARBA00022723"/>
    </source>
</evidence>
<proteinExistence type="inferred from homology"/>
<comment type="caution">
    <text evidence="19">The sequence shown here is derived from an EMBL/GenBank/DDBJ whole genome shotgun (WGS) entry which is preliminary data.</text>
</comment>
<evidence type="ECO:0000256" key="10">
    <source>
        <dbReference type="ARBA" id="ARBA00022840"/>
    </source>
</evidence>
<evidence type="ECO:0000256" key="15">
    <source>
        <dbReference type="ARBA" id="ARBA00038000"/>
    </source>
</evidence>
<dbReference type="AlphaFoldDB" id="A0A2M7XCE6"/>
<dbReference type="EMBL" id="PFWU01000031">
    <property type="protein sequence ID" value="PJA45529.1"/>
    <property type="molecule type" value="Genomic_DNA"/>
</dbReference>
<dbReference type="NCBIfam" id="TIGR00630">
    <property type="entry name" value="uvra"/>
    <property type="match status" value="1"/>
</dbReference>
<accession>A0A2M7XCE6</accession>
<dbReference type="GO" id="GO:0009380">
    <property type="term" value="C:excinuclease repair complex"/>
    <property type="evidence" value="ECO:0007669"/>
    <property type="project" value="InterPro"/>
</dbReference>
<keyword evidence="12" id="KW-0238">DNA-binding</keyword>
<dbReference type="GO" id="GO:0005524">
    <property type="term" value="F:ATP binding"/>
    <property type="evidence" value="ECO:0007669"/>
    <property type="project" value="UniProtKB-KW"/>
</dbReference>
<dbReference type="InterPro" id="IPR017871">
    <property type="entry name" value="ABC_transporter-like_CS"/>
</dbReference>
<protein>
    <recommendedName>
        <fullName evidence="16">UvrABC system protein A</fullName>
    </recommendedName>
    <alternativeName>
        <fullName evidence="17">Excinuclease ABC subunit A</fullName>
    </alternativeName>
</protein>
<evidence type="ECO:0000256" key="12">
    <source>
        <dbReference type="ARBA" id="ARBA00023125"/>
    </source>
</evidence>
<dbReference type="CDD" id="cd03270">
    <property type="entry name" value="ABC_UvrA_I"/>
    <property type="match status" value="1"/>
</dbReference>
<dbReference type="InterPro" id="IPR003593">
    <property type="entry name" value="AAA+_ATPase"/>
</dbReference>
<dbReference type="GO" id="GO:0004518">
    <property type="term" value="F:nuclease activity"/>
    <property type="evidence" value="ECO:0007669"/>
    <property type="project" value="UniProtKB-KW"/>
</dbReference>
<keyword evidence="14" id="KW-0742">SOS response</keyword>
<dbReference type="GO" id="GO:0005737">
    <property type="term" value="C:cytoplasm"/>
    <property type="evidence" value="ECO:0007669"/>
    <property type="project" value="UniProtKB-SubCell"/>
</dbReference>
<keyword evidence="5" id="KW-0547">Nucleotide-binding</keyword>
<evidence type="ECO:0000256" key="7">
    <source>
        <dbReference type="ARBA" id="ARBA00022769"/>
    </source>
</evidence>
<evidence type="ECO:0000313" key="19">
    <source>
        <dbReference type="EMBL" id="PJA45529.1"/>
    </source>
</evidence>
<dbReference type="Gene3D" id="3.30.190.20">
    <property type="match status" value="1"/>
</dbReference>
<dbReference type="GO" id="GO:0009432">
    <property type="term" value="P:SOS response"/>
    <property type="evidence" value="ECO:0007669"/>
    <property type="project" value="UniProtKB-KW"/>
</dbReference>
<dbReference type="FunFam" id="1.20.1580.10:FF:000003">
    <property type="entry name" value="UvrABC system protein A"/>
    <property type="match status" value="1"/>
</dbReference>
<dbReference type="GO" id="GO:0006289">
    <property type="term" value="P:nucleotide-excision repair"/>
    <property type="evidence" value="ECO:0007669"/>
    <property type="project" value="InterPro"/>
</dbReference>
<dbReference type="InterPro" id="IPR027417">
    <property type="entry name" value="P-loop_NTPase"/>
</dbReference>
<evidence type="ECO:0000256" key="11">
    <source>
        <dbReference type="ARBA" id="ARBA00022881"/>
    </source>
</evidence>
<feature type="domain" description="ABC transporter" evidence="18">
    <location>
        <begin position="506"/>
        <end position="834"/>
    </location>
</feature>
<keyword evidence="3" id="KW-0479">Metal-binding</keyword>
<dbReference type="InterPro" id="IPR041102">
    <property type="entry name" value="UvrA_inter"/>
</dbReference>
<comment type="similarity">
    <text evidence="15">Belongs to the ABC transporter superfamily. UvrA family.</text>
</comment>
<keyword evidence="11" id="KW-0267">Excision nuclease</keyword>
<dbReference type="PANTHER" id="PTHR43152:SF3">
    <property type="entry name" value="UVRABC SYSTEM PROTEIN A"/>
    <property type="match status" value="1"/>
</dbReference>
<keyword evidence="4" id="KW-0677">Repeat</keyword>
<evidence type="ECO:0000256" key="5">
    <source>
        <dbReference type="ARBA" id="ARBA00022741"/>
    </source>
</evidence>
<dbReference type="GO" id="GO:0016887">
    <property type="term" value="F:ATP hydrolysis activity"/>
    <property type="evidence" value="ECO:0007669"/>
    <property type="project" value="InterPro"/>
</dbReference>
<evidence type="ECO:0000256" key="2">
    <source>
        <dbReference type="ARBA" id="ARBA00022490"/>
    </source>
</evidence>
<evidence type="ECO:0000256" key="8">
    <source>
        <dbReference type="ARBA" id="ARBA00022771"/>
    </source>
</evidence>
<reference evidence="20" key="1">
    <citation type="submission" date="2017-09" db="EMBL/GenBank/DDBJ databases">
        <title>Depth-based differentiation of microbial function through sediment-hosted aquifers and enrichment of novel symbionts in the deep terrestrial subsurface.</title>
        <authorList>
            <person name="Probst A.J."/>
            <person name="Ladd B."/>
            <person name="Jarett J.K."/>
            <person name="Geller-Mcgrath D.E."/>
            <person name="Sieber C.M.K."/>
            <person name="Emerson J.B."/>
            <person name="Anantharaman K."/>
            <person name="Thomas B.C."/>
            <person name="Malmstrom R."/>
            <person name="Stieglmeier M."/>
            <person name="Klingl A."/>
            <person name="Woyke T."/>
            <person name="Ryan C.M."/>
            <person name="Banfield J.F."/>
        </authorList>
    </citation>
    <scope>NUCLEOTIDE SEQUENCE [LARGE SCALE GENOMIC DNA]</scope>
</reference>
<dbReference type="InterPro" id="IPR004602">
    <property type="entry name" value="UvrA"/>
</dbReference>
<keyword evidence="8" id="KW-0863">Zinc-finger</keyword>
<dbReference type="Gene3D" id="1.20.1580.10">
    <property type="entry name" value="ABC transporter ATPase like domain"/>
    <property type="match status" value="1"/>
</dbReference>
<dbReference type="Pfam" id="PF17760">
    <property type="entry name" value="UvrA_inter"/>
    <property type="match status" value="1"/>
</dbReference>
<dbReference type="InterPro" id="IPR003439">
    <property type="entry name" value="ABC_transporter-like_ATP-bd"/>
</dbReference>
<evidence type="ECO:0000256" key="14">
    <source>
        <dbReference type="ARBA" id="ARBA00023236"/>
    </source>
</evidence>
<evidence type="ECO:0000259" key="18">
    <source>
        <dbReference type="PROSITE" id="PS50893"/>
    </source>
</evidence>
<comment type="subcellular location">
    <subcellularLocation>
        <location evidence="1">Cytoplasm</location>
    </subcellularLocation>
</comment>
<sequence>MDDKITIKGAREHNLKNISLEIPRNKLVCFTGVSGSGKSSLAFDTIFAEGQRRYVESLSAYARQFLGQMEKPDVDEIEGLSPAISIDQKAHGRNPRSTVATITEIYDYLRVLFARIGQPHCVKCNEPIQKLTNEEMVDVVIDHLGPAAKGEKGSVTILSPIVRGRKGEYYQMLYDLYNSGFAKVRIDGEEFRLDQQIKLARYKQHTIEIVVDTIPLTMLREGTKDARQRLAEAIETAVDRGNDVVNIVYPDKSEQLLSAKFSCPKDGFSFPEIEPRLFSFNSPYGACPECTGLGTAELYSEEVCGLCSGARLREEALYVRLPGEKTIYDLVQMPVSEATEYFKGIQLNEKQAQIAGSIFKEIQNRLEFMLDVGLHYLTLDRMAGTLSGGEAQRIRLASQVGTRLVGAMYVLDEPTIGLHQRDNDRLIETLEALRDLGNTVLVVEHDEDTMIASDFMVEIGPGAGRHGGEVVAIGTTEEVLKDKNSLTAAYLRGDKKIEVPEKRRPVGHSAIKVRGATQNNLKNIDVDFPLQNFVCLTGVSGSGKSTLAYEIMYKGLSKRLYNSKHTPGTHKSLLGLEYIDKAILIDQSPIGRTSRSNAATYTGAWGPIRDIFSATAEARYRGYKKGRFSFNRPGGRCENCEGHGEIAIEMHFLPTVYVKCDVCKGRRFDRETLEILYKEKNIHDVLQMRIEEATEFFKDVPPIHDRLETLCRVGLDYIQLGQPAPTLSGGEAQRVKLSTELAKRQTGRTLYLLDEPTTGLHFEDVKKLLQVLHWLVDKGNTVIVIEHNLDVIKTADWVIDLGPEGGDLGGTVVKTGTPEDIARHAKSYTGHYLKRILSK</sequence>
<keyword evidence="2" id="KW-0963">Cytoplasm</keyword>
<dbReference type="Gene3D" id="3.40.50.300">
    <property type="entry name" value="P-loop containing nucleotide triphosphate hydrolases"/>
    <property type="match status" value="3"/>
</dbReference>
<dbReference type="GO" id="GO:0003677">
    <property type="term" value="F:DNA binding"/>
    <property type="evidence" value="ECO:0007669"/>
    <property type="project" value="UniProtKB-KW"/>
</dbReference>
<keyword evidence="7" id="KW-0228">DNA excision</keyword>
<evidence type="ECO:0000256" key="6">
    <source>
        <dbReference type="ARBA" id="ARBA00022763"/>
    </source>
</evidence>
<dbReference type="SMART" id="SM00382">
    <property type="entry name" value="AAA"/>
    <property type="match status" value="2"/>
</dbReference>
<dbReference type="PROSITE" id="PS00211">
    <property type="entry name" value="ABC_TRANSPORTER_1"/>
    <property type="match status" value="2"/>
</dbReference>
<keyword evidence="10" id="KW-0067">ATP-binding</keyword>
<evidence type="ECO:0000256" key="13">
    <source>
        <dbReference type="ARBA" id="ARBA00023204"/>
    </source>
</evidence>
<evidence type="ECO:0000256" key="1">
    <source>
        <dbReference type="ARBA" id="ARBA00004496"/>
    </source>
</evidence>
<evidence type="ECO:0000256" key="17">
    <source>
        <dbReference type="ARBA" id="ARBA00042156"/>
    </source>
</evidence>
<dbReference type="PANTHER" id="PTHR43152">
    <property type="entry name" value="UVRABC SYSTEM PROTEIN A"/>
    <property type="match status" value="1"/>
</dbReference>
<gene>
    <name evidence="19" type="primary">uvrA</name>
    <name evidence="19" type="ORF">CO174_02765</name>
</gene>
<evidence type="ECO:0000313" key="20">
    <source>
        <dbReference type="Proteomes" id="UP000229385"/>
    </source>
</evidence>
<keyword evidence="6" id="KW-0227">DNA damage</keyword>
<dbReference type="Proteomes" id="UP000229385">
    <property type="component" value="Unassembled WGS sequence"/>
</dbReference>
<evidence type="ECO:0000256" key="16">
    <source>
        <dbReference type="ARBA" id="ARBA00039316"/>
    </source>
</evidence>
<evidence type="ECO:0000256" key="4">
    <source>
        <dbReference type="ARBA" id="ARBA00022737"/>
    </source>
</evidence>
<name>A0A2M7XCE6_9BACT</name>
<dbReference type="GO" id="GO:0008270">
    <property type="term" value="F:zinc ion binding"/>
    <property type="evidence" value="ECO:0007669"/>
    <property type="project" value="UniProtKB-KW"/>
</dbReference>
<keyword evidence="13" id="KW-0234">DNA repair</keyword>
<dbReference type="PROSITE" id="PS50893">
    <property type="entry name" value="ABC_TRANSPORTER_2"/>
    <property type="match status" value="1"/>
</dbReference>
<evidence type="ECO:0000256" key="9">
    <source>
        <dbReference type="ARBA" id="ARBA00022833"/>
    </source>
</evidence>
<keyword evidence="9" id="KW-0862">Zinc</keyword>
<dbReference type="CDD" id="cd03271">
    <property type="entry name" value="ABC_UvrA_II"/>
    <property type="match status" value="1"/>
</dbReference>